<dbReference type="Proteomes" id="UP000251561">
    <property type="component" value="Chromosome"/>
</dbReference>
<evidence type="ECO:0000313" key="2">
    <source>
        <dbReference type="Proteomes" id="UP000251561"/>
    </source>
</evidence>
<sequence length="426" mass="50204">MAEIIAQVLDSRTDDGSRCFLSKFTLYEYLNNLPNNYREYDIQREVVSSNVYLDKIIETVLNKYHIPSIVIVLQNYKEDGKSIIFNSNDYKIIDGLQRTHRLKIIFDTYILLKEKLNLNNEIISLSKFQLSKKYSKELSLIKSNFKILSKLIDYYIDNDSNIKKLESIFIDNFIWFELWTNLDSKKQVEKMLLLNAGHKPVKLKHQLELLFINDLLEEFKHKDKFNEFILIREKDMNSTSFSKNREYGQFHFSQIIAALIAFDTGKTLVTNTNLISKIQDNDYSIQDLSNELTYNFINDIIEFLLDFDRILVNHYKSEIKWFGREASLVGLFAALGRYRIDNEIENPKEIFSNVINFLEKNPYILNLNDYDNGRKILDLSKINFGSVNRKVVFRVFTDILKSIDKPALFPNEPIDWVLYFTNVAIN</sequence>
<protein>
    <recommendedName>
        <fullName evidence="3">DUF262 domain-containing protein</fullName>
    </recommendedName>
</protein>
<dbReference type="EMBL" id="CP030261">
    <property type="protein sequence ID" value="AXB57311.1"/>
    <property type="molecule type" value="Genomic_DNA"/>
</dbReference>
<keyword evidence="2" id="KW-1185">Reference proteome</keyword>
<accession>A0A344LTR9</accession>
<gene>
    <name evidence="1" type="ORF">HYN86_12185</name>
</gene>
<reference evidence="1 2" key="1">
    <citation type="submission" date="2018-06" db="EMBL/GenBank/DDBJ databases">
        <title>Genome sequencing of Flavobacterium.</title>
        <authorList>
            <person name="Baek M.-G."/>
            <person name="Yi H."/>
        </authorList>
    </citation>
    <scope>NUCLEOTIDE SEQUENCE [LARGE SCALE GENOMIC DNA]</scope>
    <source>
        <strain evidence="1 2">HYN0086</strain>
    </source>
</reference>
<dbReference type="OrthoDB" id="8420916at2"/>
<evidence type="ECO:0008006" key="3">
    <source>
        <dbReference type="Google" id="ProtNLM"/>
    </source>
</evidence>
<dbReference type="KEGG" id="ffl:HYN86_12185"/>
<evidence type="ECO:0000313" key="1">
    <source>
        <dbReference type="EMBL" id="AXB57311.1"/>
    </source>
</evidence>
<dbReference type="AlphaFoldDB" id="A0A344LTR9"/>
<proteinExistence type="predicted"/>
<name>A0A344LTR9_9FLAO</name>
<organism evidence="1 2">
    <name type="scientific">Flavobacterium fluviale</name>
    <dbReference type="NCBI Taxonomy" id="2249356"/>
    <lineage>
        <taxon>Bacteria</taxon>
        <taxon>Pseudomonadati</taxon>
        <taxon>Bacteroidota</taxon>
        <taxon>Flavobacteriia</taxon>
        <taxon>Flavobacteriales</taxon>
        <taxon>Flavobacteriaceae</taxon>
        <taxon>Flavobacterium</taxon>
    </lineage>
</organism>
<dbReference type="RefSeq" id="WP_113678274.1">
    <property type="nucleotide sequence ID" value="NZ_CP030261.1"/>
</dbReference>